<proteinExistence type="predicted"/>
<organism evidence="2">
    <name type="scientific">Noctiluca scintillans</name>
    <name type="common">Sea sparkle</name>
    <name type="synonym">Red tide dinoflagellate</name>
    <dbReference type="NCBI Taxonomy" id="2966"/>
    <lineage>
        <taxon>Eukaryota</taxon>
        <taxon>Sar</taxon>
        <taxon>Alveolata</taxon>
        <taxon>Dinophyceae</taxon>
        <taxon>Noctilucales</taxon>
        <taxon>Noctilucaceae</taxon>
        <taxon>Noctiluca</taxon>
    </lineage>
</organism>
<dbReference type="AlphaFoldDB" id="A0A7S0ZXU5"/>
<protein>
    <submittedName>
        <fullName evidence="2">Uncharacterized protein</fullName>
    </submittedName>
</protein>
<reference evidence="2" key="1">
    <citation type="submission" date="2021-01" db="EMBL/GenBank/DDBJ databases">
        <authorList>
            <person name="Corre E."/>
            <person name="Pelletier E."/>
            <person name="Niang G."/>
            <person name="Scheremetjew M."/>
            <person name="Finn R."/>
            <person name="Kale V."/>
            <person name="Holt S."/>
            <person name="Cochrane G."/>
            <person name="Meng A."/>
            <person name="Brown T."/>
            <person name="Cohen L."/>
        </authorList>
    </citation>
    <scope>NUCLEOTIDE SEQUENCE</scope>
</reference>
<keyword evidence="1" id="KW-0175">Coiled coil</keyword>
<sequence>MDALPKKEVSETLCSSIASMYQQEVAAADRMSSLEKENEALKAEVQRLRGQKQATVAEPDRQVDKVHALTQEIRALEDENARLAKRCLSKL</sequence>
<feature type="coiled-coil region" evidence="1">
    <location>
        <begin position="24"/>
        <end position="86"/>
    </location>
</feature>
<evidence type="ECO:0000313" key="2">
    <source>
        <dbReference type="EMBL" id="CAD8835472.1"/>
    </source>
</evidence>
<name>A0A7S0ZXU5_NOCSC</name>
<accession>A0A7S0ZXU5</accession>
<dbReference type="EMBL" id="HBFQ01014175">
    <property type="protein sequence ID" value="CAD8835472.1"/>
    <property type="molecule type" value="Transcribed_RNA"/>
</dbReference>
<gene>
    <name evidence="2" type="ORF">NSCI0253_LOCUS9820</name>
</gene>
<evidence type="ECO:0000256" key="1">
    <source>
        <dbReference type="SAM" id="Coils"/>
    </source>
</evidence>